<dbReference type="AlphaFoldDB" id="A0A382A030"/>
<organism evidence="1">
    <name type="scientific">marine metagenome</name>
    <dbReference type="NCBI Taxonomy" id="408172"/>
    <lineage>
        <taxon>unclassified sequences</taxon>
        <taxon>metagenomes</taxon>
        <taxon>ecological metagenomes</taxon>
    </lineage>
</organism>
<proteinExistence type="predicted"/>
<sequence>MVFEFDPLTCKPFDWSISERNGWSKNTVPIRKLVLIHDHTKGRLGQ</sequence>
<protein>
    <submittedName>
        <fullName evidence="1">Uncharacterized protein</fullName>
    </submittedName>
</protein>
<feature type="non-terminal residue" evidence="1">
    <location>
        <position position="46"/>
    </location>
</feature>
<evidence type="ECO:0000313" key="1">
    <source>
        <dbReference type="EMBL" id="SVA94581.1"/>
    </source>
</evidence>
<gene>
    <name evidence="1" type="ORF">METZ01_LOCUS147435</name>
</gene>
<accession>A0A382A030</accession>
<reference evidence="1" key="1">
    <citation type="submission" date="2018-05" db="EMBL/GenBank/DDBJ databases">
        <authorList>
            <person name="Lanie J.A."/>
            <person name="Ng W.-L."/>
            <person name="Kazmierczak K.M."/>
            <person name="Andrzejewski T.M."/>
            <person name="Davidsen T.M."/>
            <person name="Wayne K.J."/>
            <person name="Tettelin H."/>
            <person name="Glass J.I."/>
            <person name="Rusch D."/>
            <person name="Podicherti R."/>
            <person name="Tsui H.-C.T."/>
            <person name="Winkler M.E."/>
        </authorList>
    </citation>
    <scope>NUCLEOTIDE SEQUENCE</scope>
</reference>
<name>A0A382A030_9ZZZZ</name>
<dbReference type="EMBL" id="UINC01023269">
    <property type="protein sequence ID" value="SVA94581.1"/>
    <property type="molecule type" value="Genomic_DNA"/>
</dbReference>